<sequence length="136" mass="15573">MKGRLLLNIVVGQSTTIFQLFTGKDQTLLIWRNTFLVLNLSLNVFNSIGWFDLQCNGFTSQSFNENLHTTTKTQDQMKGRFLLDIVVGQSTTIFQLFTGKDQTLLVWGNTFLVLNLSLNILNGIRRFNLQCNCFSR</sequence>
<proteinExistence type="predicted"/>
<evidence type="ECO:0000313" key="1">
    <source>
        <dbReference type="EMBL" id="JAV14806.1"/>
    </source>
</evidence>
<protein>
    <submittedName>
        <fullName evidence="1">Putative ubiquitin/40s ribosomal protein s27a fusion</fullName>
    </submittedName>
</protein>
<dbReference type="AlphaFoldDB" id="A0A1L8E847"/>
<reference evidence="1" key="1">
    <citation type="submission" date="2017-01" db="EMBL/GenBank/DDBJ databases">
        <title>An insight into the sialome and mialome of the horn fly, Haematobia irritans.</title>
        <authorList>
            <person name="Breijo M."/>
            <person name="Boiani M."/>
            <person name="Ures X."/>
            <person name="Rocha S."/>
            <person name="Sequeira M."/>
            <person name="Ribeiro J.M."/>
        </authorList>
    </citation>
    <scope>NUCLEOTIDE SEQUENCE</scope>
</reference>
<dbReference type="GO" id="GO:0005840">
    <property type="term" value="C:ribosome"/>
    <property type="evidence" value="ECO:0007669"/>
    <property type="project" value="UniProtKB-KW"/>
</dbReference>
<dbReference type="EMBL" id="GFDG01003993">
    <property type="protein sequence ID" value="JAV14806.1"/>
    <property type="molecule type" value="Transcribed_RNA"/>
</dbReference>
<name>A0A1L8E847_HAEIR</name>
<accession>A0A1L8E847</accession>
<keyword evidence="1" id="KW-0689">Ribosomal protein</keyword>
<organism evidence="1">
    <name type="scientific">Haematobia irritans</name>
    <name type="common">Horn fly</name>
    <name type="synonym">Conops irritans</name>
    <dbReference type="NCBI Taxonomy" id="7368"/>
    <lineage>
        <taxon>Eukaryota</taxon>
        <taxon>Metazoa</taxon>
        <taxon>Ecdysozoa</taxon>
        <taxon>Arthropoda</taxon>
        <taxon>Hexapoda</taxon>
        <taxon>Insecta</taxon>
        <taxon>Pterygota</taxon>
        <taxon>Neoptera</taxon>
        <taxon>Endopterygota</taxon>
        <taxon>Diptera</taxon>
        <taxon>Brachycera</taxon>
        <taxon>Muscomorpha</taxon>
        <taxon>Muscoidea</taxon>
        <taxon>Muscidae</taxon>
        <taxon>Haematobia</taxon>
    </lineage>
</organism>
<keyword evidence="1" id="KW-0687">Ribonucleoprotein</keyword>